<dbReference type="Pfam" id="PF02837">
    <property type="entry name" value="Glyco_hydro_2_N"/>
    <property type="match status" value="1"/>
</dbReference>
<dbReference type="SUPFAM" id="SSF49785">
    <property type="entry name" value="Galactose-binding domain-like"/>
    <property type="match status" value="1"/>
</dbReference>
<dbReference type="InterPro" id="IPR006104">
    <property type="entry name" value="Glyco_hydro_2_N"/>
</dbReference>
<keyword evidence="3" id="KW-0326">Glycosidase</keyword>
<dbReference type="STRING" id="1499966.U14_04183"/>
<sequence>MNMPRPEHPRPDFYRPNWLNLNGVWEFEFFGVYPVDNAEKYLAKFQQRKFSKEIIVPFPYQSPLSGIGHKGIQPCVWYRRHFDLPADWQSGKILLHFGAVDYFAKVMLNGTVLGTHRGGHVPFSFDITPFVREKQNELILGVYDFLDNDQPRGKQSWADPVACWYTQTTGIWQTVWLESVPENYLESVRLIPDLDDGSLAIWARPNAPCQGFEVMAEATFQGTLAGNVRRNAAYPVTPLRLSLPDVLAWSPEAPHLYDLELKLMAGDRVVDRVSTYFGMRKVSLSNGSLLLNNEPYYQRLVLDQGFWPDGLYTAPSDDALKADVEWGKKLGFNGCRKHMKVEDPRFLYWADKLGFLVWGEFPAYYELSLSAEAKYLPEWQASIERDINHPSIVAWTPFNESWGIKDVRNDLETQRWVRDVVKMTKLIDPTRLVIDNDGWEHITSDIYGYHDYTASGEQFRQNFIDLLGRAKQMPDAGTSVLSHHREMMVDGVKMPDMPVMNTEFGGIAYVAAQPPSDAWGYAGIPATEAEFRQRYEETFQALYSLPELCGYVYTQLTDVEQEINGLLTADRTPKFDVEWLRSVNQLPAARQEKLQG</sequence>
<dbReference type="InterPro" id="IPR051913">
    <property type="entry name" value="GH2_Domain-Containing"/>
</dbReference>
<dbReference type="InterPro" id="IPR013783">
    <property type="entry name" value="Ig-like_fold"/>
</dbReference>
<dbReference type="Pfam" id="PF00703">
    <property type="entry name" value="Glyco_hydro_2"/>
    <property type="match status" value="1"/>
</dbReference>
<dbReference type="Gene3D" id="2.60.40.10">
    <property type="entry name" value="Immunoglobulins"/>
    <property type="match status" value="1"/>
</dbReference>
<name>A0A0S6W026_9BACT</name>
<dbReference type="PANTHER" id="PTHR42732">
    <property type="entry name" value="BETA-GALACTOSIDASE"/>
    <property type="match status" value="1"/>
</dbReference>
<proteinExistence type="inferred from homology"/>
<evidence type="ECO:0000313" key="8">
    <source>
        <dbReference type="Proteomes" id="UP000030700"/>
    </source>
</evidence>
<feature type="domain" description="Glycosyl hydrolases family 2 sugar binding" evidence="6">
    <location>
        <begin position="43"/>
        <end position="147"/>
    </location>
</feature>
<evidence type="ECO:0000256" key="1">
    <source>
        <dbReference type="ARBA" id="ARBA00007401"/>
    </source>
</evidence>
<reference evidence="7" key="1">
    <citation type="journal article" date="2015" name="PeerJ">
        <title>First genomic representation of candidate bacterial phylum KSB3 points to enhanced environmental sensing as a trigger of wastewater bulking.</title>
        <authorList>
            <person name="Sekiguchi Y."/>
            <person name="Ohashi A."/>
            <person name="Parks D.H."/>
            <person name="Yamauchi T."/>
            <person name="Tyson G.W."/>
            <person name="Hugenholtz P."/>
        </authorList>
    </citation>
    <scope>NUCLEOTIDE SEQUENCE [LARGE SCALE GENOMIC DNA]</scope>
</reference>
<dbReference type="GO" id="GO:0004553">
    <property type="term" value="F:hydrolase activity, hydrolyzing O-glycosyl compounds"/>
    <property type="evidence" value="ECO:0007669"/>
    <property type="project" value="InterPro"/>
</dbReference>
<dbReference type="SUPFAM" id="SSF51445">
    <property type="entry name" value="(Trans)glycosidases"/>
    <property type="match status" value="1"/>
</dbReference>
<keyword evidence="8" id="KW-1185">Reference proteome</keyword>
<dbReference type="InterPro" id="IPR006102">
    <property type="entry name" value="Ig-like_GH2"/>
</dbReference>
<dbReference type="InterPro" id="IPR036156">
    <property type="entry name" value="Beta-gal/glucu_dom_sf"/>
</dbReference>
<dbReference type="InterPro" id="IPR017853">
    <property type="entry name" value="GH"/>
</dbReference>
<feature type="domain" description="Glycoside hydrolase family 2 immunoglobulin-like beta-sandwich" evidence="4">
    <location>
        <begin position="234"/>
        <end position="280"/>
    </location>
</feature>
<dbReference type="AlphaFoldDB" id="A0A0S6W026"/>
<feature type="domain" description="Glycoside hydrolase family 2 catalytic" evidence="5">
    <location>
        <begin position="317"/>
        <end position="445"/>
    </location>
</feature>
<dbReference type="EMBL" id="DF820459">
    <property type="protein sequence ID" value="GAK52925.1"/>
    <property type="molecule type" value="Genomic_DNA"/>
</dbReference>
<accession>A0A0S6W026</accession>
<dbReference type="Gene3D" id="3.20.20.80">
    <property type="entry name" value="Glycosidases"/>
    <property type="match status" value="1"/>
</dbReference>
<keyword evidence="2 7" id="KW-0378">Hydrolase</keyword>
<gene>
    <name evidence="7" type="ORF">U14_04183</name>
</gene>
<dbReference type="SUPFAM" id="SSF49303">
    <property type="entry name" value="beta-Galactosidase/glucuronidase domain"/>
    <property type="match status" value="1"/>
</dbReference>
<dbReference type="InterPro" id="IPR008979">
    <property type="entry name" value="Galactose-bd-like_sf"/>
</dbReference>
<evidence type="ECO:0000256" key="3">
    <source>
        <dbReference type="ARBA" id="ARBA00023295"/>
    </source>
</evidence>
<organism evidence="7">
    <name type="scientific">Candidatus Moduliflexus flocculans</name>
    <dbReference type="NCBI Taxonomy" id="1499966"/>
    <lineage>
        <taxon>Bacteria</taxon>
        <taxon>Candidatus Moduliflexota</taxon>
        <taxon>Candidatus Moduliflexia</taxon>
        <taxon>Candidatus Moduliflexales</taxon>
        <taxon>Candidatus Moduliflexaceae</taxon>
    </lineage>
</organism>
<dbReference type="InterPro" id="IPR006103">
    <property type="entry name" value="Glyco_hydro_2_cat"/>
</dbReference>
<evidence type="ECO:0000259" key="6">
    <source>
        <dbReference type="Pfam" id="PF02837"/>
    </source>
</evidence>
<dbReference type="GO" id="GO:0005975">
    <property type="term" value="P:carbohydrate metabolic process"/>
    <property type="evidence" value="ECO:0007669"/>
    <property type="project" value="InterPro"/>
</dbReference>
<evidence type="ECO:0000259" key="4">
    <source>
        <dbReference type="Pfam" id="PF00703"/>
    </source>
</evidence>
<dbReference type="Proteomes" id="UP000030700">
    <property type="component" value="Unassembled WGS sequence"/>
</dbReference>
<dbReference type="PANTHER" id="PTHR42732:SF3">
    <property type="entry name" value="HYDROLASE"/>
    <property type="match status" value="1"/>
</dbReference>
<evidence type="ECO:0000313" key="7">
    <source>
        <dbReference type="EMBL" id="GAK52925.1"/>
    </source>
</evidence>
<comment type="similarity">
    <text evidence="1">Belongs to the glycosyl hydrolase 2 family.</text>
</comment>
<evidence type="ECO:0000259" key="5">
    <source>
        <dbReference type="Pfam" id="PF02836"/>
    </source>
</evidence>
<dbReference type="Pfam" id="PF02836">
    <property type="entry name" value="Glyco_hydro_2_C"/>
    <property type="match status" value="1"/>
</dbReference>
<protein>
    <submittedName>
        <fullName evidence="7">Glycoside hydrolase family 2 sugar binding protein</fullName>
    </submittedName>
</protein>
<evidence type="ECO:0000256" key="2">
    <source>
        <dbReference type="ARBA" id="ARBA00022801"/>
    </source>
</evidence>
<dbReference type="Gene3D" id="2.60.120.260">
    <property type="entry name" value="Galactose-binding domain-like"/>
    <property type="match status" value="1"/>
</dbReference>
<dbReference type="HOGENOM" id="CLU_009935_2_1_0"/>